<dbReference type="NCBIfam" id="NF033563">
    <property type="entry name" value="transpos_IS30"/>
    <property type="match status" value="1"/>
</dbReference>
<keyword evidence="2" id="KW-1185">Reference proteome</keyword>
<dbReference type="EMBL" id="JABMKT010000115">
    <property type="protein sequence ID" value="NYV28530.1"/>
    <property type="molecule type" value="Genomic_DNA"/>
</dbReference>
<reference evidence="1 2" key="1">
    <citation type="submission" date="2020-05" db="EMBL/GenBank/DDBJ databases">
        <title>Streptobacillus felis strain LHL191014123.</title>
        <authorList>
            <person name="Fawzy A."/>
            <person name="Rau J."/>
            <person name="Risse K."/>
            <person name="Schauerte N."/>
            <person name="Geiger C."/>
            <person name="Blom J."/>
            <person name="Imirzalioglu C."/>
            <person name="Falgenhauer J."/>
            <person name="Bach A."/>
            <person name="Herden C."/>
            <person name="Eisenberg T."/>
        </authorList>
    </citation>
    <scope>NUCLEOTIDE SEQUENCE [LARGE SCALE GENOMIC DNA]</scope>
    <source>
        <strain evidence="1 2">LHL191014123</strain>
    </source>
</reference>
<dbReference type="Gene3D" id="3.30.420.10">
    <property type="entry name" value="Ribonuclease H-like superfamily/Ribonuclease H"/>
    <property type="match status" value="1"/>
</dbReference>
<name>A0A7Z0PHX4_9FUSO</name>
<proteinExistence type="predicted"/>
<dbReference type="InterPro" id="IPR053392">
    <property type="entry name" value="Transposase_IS30-like"/>
</dbReference>
<dbReference type="AlphaFoldDB" id="A0A7Z0PHX4"/>
<comment type="caution">
    <text evidence="1">The sequence shown here is derived from an EMBL/GenBank/DDBJ whole genome shotgun (WGS) entry which is preliminary data.</text>
</comment>
<organism evidence="1 2">
    <name type="scientific">Streptobacillus felis</name>
    <dbReference type="NCBI Taxonomy" id="1384509"/>
    <lineage>
        <taxon>Bacteria</taxon>
        <taxon>Fusobacteriati</taxon>
        <taxon>Fusobacteriota</taxon>
        <taxon>Fusobacteriia</taxon>
        <taxon>Fusobacteriales</taxon>
        <taxon>Leptotrichiaceae</taxon>
        <taxon>Streptobacillus</taxon>
    </lineage>
</organism>
<dbReference type="RefSeq" id="WP_180136441.1">
    <property type="nucleotide sequence ID" value="NZ_JABMKT010000115.1"/>
</dbReference>
<sequence length="102" mass="11761">IKSNKYLIKSITSDNGAEFSNVKAISDLGVDWYFAHPYCSNERGSNENNNKMVRRFVPKGTSMDHLTKKDVKYIEDFMNNYPRKIFNSLTSLKVYDSLLNLA</sequence>
<accession>A0A7Z0PHX4</accession>
<dbReference type="GO" id="GO:0005829">
    <property type="term" value="C:cytosol"/>
    <property type="evidence" value="ECO:0007669"/>
    <property type="project" value="TreeGrafter"/>
</dbReference>
<dbReference type="Proteomes" id="UP000526184">
    <property type="component" value="Unassembled WGS sequence"/>
</dbReference>
<protein>
    <submittedName>
        <fullName evidence="1">IS30 family transposase</fullName>
    </submittedName>
</protein>
<dbReference type="PANTHER" id="PTHR10948:SF23">
    <property type="entry name" value="TRANSPOSASE INSI FOR INSERTION SEQUENCE ELEMENT IS30A-RELATED"/>
    <property type="match status" value="1"/>
</dbReference>
<evidence type="ECO:0000313" key="2">
    <source>
        <dbReference type="Proteomes" id="UP000526184"/>
    </source>
</evidence>
<dbReference type="GO" id="GO:0032196">
    <property type="term" value="P:transposition"/>
    <property type="evidence" value="ECO:0007669"/>
    <property type="project" value="TreeGrafter"/>
</dbReference>
<dbReference type="InterPro" id="IPR012337">
    <property type="entry name" value="RNaseH-like_sf"/>
</dbReference>
<evidence type="ECO:0000313" key="1">
    <source>
        <dbReference type="EMBL" id="NYV28530.1"/>
    </source>
</evidence>
<gene>
    <name evidence="1" type="ORF">HP397_06930</name>
</gene>
<dbReference type="SUPFAM" id="SSF53098">
    <property type="entry name" value="Ribonuclease H-like"/>
    <property type="match status" value="1"/>
</dbReference>
<dbReference type="GO" id="GO:0004803">
    <property type="term" value="F:transposase activity"/>
    <property type="evidence" value="ECO:0007669"/>
    <property type="project" value="TreeGrafter"/>
</dbReference>
<dbReference type="InterPro" id="IPR051917">
    <property type="entry name" value="Transposase-Integrase"/>
</dbReference>
<dbReference type="PANTHER" id="PTHR10948">
    <property type="entry name" value="TRANSPOSASE"/>
    <property type="match status" value="1"/>
</dbReference>
<dbReference type="GO" id="GO:0003676">
    <property type="term" value="F:nucleic acid binding"/>
    <property type="evidence" value="ECO:0007669"/>
    <property type="project" value="InterPro"/>
</dbReference>
<dbReference type="InterPro" id="IPR036397">
    <property type="entry name" value="RNaseH_sf"/>
</dbReference>
<feature type="non-terminal residue" evidence="1">
    <location>
        <position position="1"/>
    </location>
</feature>